<proteinExistence type="predicted"/>
<name>A0A3B1BVU2_9ZZZZ</name>
<dbReference type="EMBL" id="UOGE01000009">
    <property type="protein sequence ID" value="VAX16393.1"/>
    <property type="molecule type" value="Genomic_DNA"/>
</dbReference>
<sequence length="154" mass="18128">MAPDVLTPPLIAIYNRSMGSEEDQLAKVANDKELVARMISDDDDAWEIFVERYTDWVLYKSKEWCIEHCQYSAGTYSCGLLSLKLQRKGKHIFSDQPECDEGLDTYIWIFERLKSKVKKYSGKNNCLLSTFVWTILNSRELHIDWLRWKYGRAF</sequence>
<reference evidence="1" key="1">
    <citation type="submission" date="2018-06" db="EMBL/GenBank/DDBJ databases">
        <authorList>
            <person name="Zhirakovskaya E."/>
        </authorList>
    </citation>
    <scope>NUCLEOTIDE SEQUENCE</scope>
</reference>
<evidence type="ECO:0000313" key="1">
    <source>
        <dbReference type="EMBL" id="VAX16393.1"/>
    </source>
</evidence>
<protein>
    <submittedName>
        <fullName evidence="1">Uncharacterized protein</fullName>
    </submittedName>
</protein>
<accession>A0A3B1BVU2</accession>
<organism evidence="1">
    <name type="scientific">hydrothermal vent metagenome</name>
    <dbReference type="NCBI Taxonomy" id="652676"/>
    <lineage>
        <taxon>unclassified sequences</taxon>
        <taxon>metagenomes</taxon>
        <taxon>ecological metagenomes</taxon>
    </lineage>
</organism>
<gene>
    <name evidence="1" type="ORF">MNBD_NITROSPINAE02-35</name>
</gene>
<dbReference type="AlphaFoldDB" id="A0A3B1BVU2"/>